<evidence type="ECO:0000313" key="8">
    <source>
        <dbReference type="EMBL" id="QJA68009.1"/>
    </source>
</evidence>
<keyword evidence="3 5" id="KW-1133">Transmembrane helix</keyword>
<evidence type="ECO:0000259" key="6">
    <source>
        <dbReference type="Pfam" id="PF04932"/>
    </source>
</evidence>
<proteinExistence type="predicted"/>
<dbReference type="EMBL" id="MT144767">
    <property type="protein sequence ID" value="QJH99080.1"/>
    <property type="molecule type" value="Genomic_DNA"/>
</dbReference>
<dbReference type="Pfam" id="PF04932">
    <property type="entry name" value="Wzy_C"/>
    <property type="match status" value="1"/>
</dbReference>
<keyword evidence="2 5" id="KW-0812">Transmembrane</keyword>
<evidence type="ECO:0000313" key="9">
    <source>
        <dbReference type="EMBL" id="QJH99080.1"/>
    </source>
</evidence>
<dbReference type="EMBL" id="MT144089">
    <property type="protein sequence ID" value="QJA48543.1"/>
    <property type="molecule type" value="Genomic_DNA"/>
</dbReference>
<evidence type="ECO:0000256" key="4">
    <source>
        <dbReference type="ARBA" id="ARBA00023136"/>
    </source>
</evidence>
<organism evidence="7">
    <name type="scientific">viral metagenome</name>
    <dbReference type="NCBI Taxonomy" id="1070528"/>
    <lineage>
        <taxon>unclassified sequences</taxon>
        <taxon>metagenomes</taxon>
        <taxon>organismal metagenomes</taxon>
    </lineage>
</organism>
<evidence type="ECO:0000256" key="1">
    <source>
        <dbReference type="ARBA" id="ARBA00004141"/>
    </source>
</evidence>
<protein>
    <submittedName>
        <fullName evidence="7">Putative O-antigen ligase</fullName>
    </submittedName>
</protein>
<sequence>MSITNRLFVWNKAIMAWKQHWIFGSGIGHWKIVFAINPNGTLKPMAVDGKAWLTTHNEFLQMLFELGIGSVIIFVGYIADTIRKATRKAAIPLTALVIIIIYSAASFPMHVAPTAIIAIAWFGILTITLNKEKLKCQMT</sequence>
<feature type="transmembrane region" description="Helical" evidence="5">
    <location>
        <begin position="89"/>
        <end position="105"/>
    </location>
</feature>
<name>A0A6H1ZKU2_9ZZZZ</name>
<evidence type="ECO:0000313" key="7">
    <source>
        <dbReference type="EMBL" id="QJA48543.1"/>
    </source>
</evidence>
<dbReference type="GO" id="GO:0016874">
    <property type="term" value="F:ligase activity"/>
    <property type="evidence" value="ECO:0007669"/>
    <property type="project" value="UniProtKB-KW"/>
</dbReference>
<dbReference type="EMBL" id="MT145193">
    <property type="protein sequence ID" value="QJI04994.1"/>
    <property type="molecule type" value="Genomic_DNA"/>
</dbReference>
<evidence type="ECO:0000313" key="10">
    <source>
        <dbReference type="EMBL" id="QJI04994.1"/>
    </source>
</evidence>
<dbReference type="InterPro" id="IPR051533">
    <property type="entry name" value="WaaL-like"/>
</dbReference>
<dbReference type="GO" id="GO:0016020">
    <property type="term" value="C:membrane"/>
    <property type="evidence" value="ECO:0007669"/>
    <property type="project" value="UniProtKB-SubCell"/>
</dbReference>
<feature type="transmembrane region" description="Helical" evidence="5">
    <location>
        <begin position="21"/>
        <end position="39"/>
    </location>
</feature>
<evidence type="ECO:0000256" key="2">
    <source>
        <dbReference type="ARBA" id="ARBA00022692"/>
    </source>
</evidence>
<dbReference type="PANTHER" id="PTHR37422">
    <property type="entry name" value="TEICHURONIC ACID BIOSYNTHESIS PROTEIN TUAE"/>
    <property type="match status" value="1"/>
</dbReference>
<feature type="domain" description="O-antigen ligase-related" evidence="6">
    <location>
        <begin position="2"/>
        <end position="74"/>
    </location>
</feature>
<accession>A0A6H1ZKU2</accession>
<dbReference type="PANTHER" id="PTHR37422:SF23">
    <property type="entry name" value="TEICHURONIC ACID BIOSYNTHESIS PROTEIN TUAE"/>
    <property type="match status" value="1"/>
</dbReference>
<reference evidence="7" key="1">
    <citation type="submission" date="2020-03" db="EMBL/GenBank/DDBJ databases">
        <title>The deep terrestrial virosphere.</title>
        <authorList>
            <person name="Holmfeldt K."/>
            <person name="Nilsson E."/>
            <person name="Simone D."/>
            <person name="Lopez-Fernandez M."/>
            <person name="Wu X."/>
            <person name="de Brujin I."/>
            <person name="Lundin D."/>
            <person name="Andersson A."/>
            <person name="Bertilsson S."/>
            <person name="Dopson M."/>
        </authorList>
    </citation>
    <scope>NUCLEOTIDE SEQUENCE</scope>
    <source>
        <strain evidence="10">MM415A00131</strain>
        <strain evidence="8">MM415B00138</strain>
        <strain evidence="7">TM448A01005</strain>
        <strain evidence="9">TM448B01482</strain>
    </source>
</reference>
<comment type="subcellular location">
    <subcellularLocation>
        <location evidence="1">Membrane</location>
        <topology evidence="1">Multi-pass membrane protein</topology>
    </subcellularLocation>
</comment>
<gene>
    <name evidence="10" type="ORF">MM415A00131_0012</name>
    <name evidence="8" type="ORF">MM415B00138_0059</name>
    <name evidence="7" type="ORF">TM448A01005_0015</name>
    <name evidence="9" type="ORF">TM448B01482_0009</name>
</gene>
<dbReference type="AlphaFoldDB" id="A0A6H1ZKU2"/>
<dbReference type="InterPro" id="IPR007016">
    <property type="entry name" value="O-antigen_ligase-rel_domated"/>
</dbReference>
<evidence type="ECO:0000256" key="5">
    <source>
        <dbReference type="SAM" id="Phobius"/>
    </source>
</evidence>
<keyword evidence="4 5" id="KW-0472">Membrane</keyword>
<feature type="transmembrane region" description="Helical" evidence="5">
    <location>
        <begin position="59"/>
        <end position="77"/>
    </location>
</feature>
<dbReference type="EMBL" id="MT141578">
    <property type="protein sequence ID" value="QJA68009.1"/>
    <property type="molecule type" value="Genomic_DNA"/>
</dbReference>
<keyword evidence="7" id="KW-0436">Ligase</keyword>
<feature type="transmembrane region" description="Helical" evidence="5">
    <location>
        <begin position="111"/>
        <end position="129"/>
    </location>
</feature>
<evidence type="ECO:0000256" key="3">
    <source>
        <dbReference type="ARBA" id="ARBA00022989"/>
    </source>
</evidence>